<dbReference type="Proteomes" id="UP001153148">
    <property type="component" value="Unassembled WGS sequence"/>
</dbReference>
<organism evidence="1 2">
    <name type="scientific">Timema podura</name>
    <name type="common">Walking stick</name>
    <dbReference type="NCBI Taxonomy" id="61482"/>
    <lineage>
        <taxon>Eukaryota</taxon>
        <taxon>Metazoa</taxon>
        <taxon>Ecdysozoa</taxon>
        <taxon>Arthropoda</taxon>
        <taxon>Hexapoda</taxon>
        <taxon>Insecta</taxon>
        <taxon>Pterygota</taxon>
        <taxon>Neoptera</taxon>
        <taxon>Polyneoptera</taxon>
        <taxon>Phasmatodea</taxon>
        <taxon>Timematodea</taxon>
        <taxon>Timematoidea</taxon>
        <taxon>Timematidae</taxon>
        <taxon>Timema</taxon>
    </lineage>
</organism>
<gene>
    <name evidence="1" type="ORF">TPAB3V08_LOCUS7284</name>
</gene>
<feature type="non-terminal residue" evidence="1">
    <location>
        <position position="94"/>
    </location>
</feature>
<keyword evidence="2" id="KW-1185">Reference proteome</keyword>
<sequence>MYLVGAHDDRLLTVLHVIFDLQYAVDPQPVPRPSLQPQQQDARTILFRLRYWKLEIHITLFDVLMIPSAVSGTTRRLEAHCEDNPDETLHCNTR</sequence>
<dbReference type="EMBL" id="CAJPIN010012091">
    <property type="protein sequence ID" value="CAG2060327.1"/>
    <property type="molecule type" value="Genomic_DNA"/>
</dbReference>
<accession>A0ABN7NZN4</accession>
<name>A0ABN7NZN4_TIMPD</name>
<comment type="caution">
    <text evidence="1">The sequence shown here is derived from an EMBL/GenBank/DDBJ whole genome shotgun (WGS) entry which is preliminary data.</text>
</comment>
<evidence type="ECO:0000313" key="2">
    <source>
        <dbReference type="Proteomes" id="UP001153148"/>
    </source>
</evidence>
<evidence type="ECO:0000313" key="1">
    <source>
        <dbReference type="EMBL" id="CAG2060327.1"/>
    </source>
</evidence>
<protein>
    <submittedName>
        <fullName evidence="1">Uncharacterized protein</fullName>
    </submittedName>
</protein>
<proteinExistence type="predicted"/>
<reference evidence="1" key="1">
    <citation type="submission" date="2021-03" db="EMBL/GenBank/DDBJ databases">
        <authorList>
            <person name="Tran Van P."/>
        </authorList>
    </citation>
    <scope>NUCLEOTIDE SEQUENCE</scope>
</reference>